<dbReference type="EMBL" id="CABPRJ010002459">
    <property type="protein sequence ID" value="VVC46289.1"/>
    <property type="molecule type" value="Genomic_DNA"/>
</dbReference>
<dbReference type="AlphaFoldDB" id="A0A5E4NQY5"/>
<protein>
    <submittedName>
        <fullName evidence="2">Uncharacterized protein</fullName>
    </submittedName>
</protein>
<evidence type="ECO:0000313" key="2">
    <source>
        <dbReference type="EMBL" id="VVC46289.1"/>
    </source>
</evidence>
<reference evidence="2 3" key="1">
    <citation type="submission" date="2019-08" db="EMBL/GenBank/DDBJ databases">
        <authorList>
            <person name="Alioto T."/>
            <person name="Alioto T."/>
            <person name="Gomez Garrido J."/>
        </authorList>
    </citation>
    <scope>NUCLEOTIDE SEQUENCE [LARGE SCALE GENOMIC DNA]</scope>
</reference>
<evidence type="ECO:0000256" key="1">
    <source>
        <dbReference type="SAM" id="MobiDB-lite"/>
    </source>
</evidence>
<gene>
    <name evidence="2" type="ORF">CINCED_3A014337</name>
</gene>
<name>A0A5E4NQY5_9HEMI</name>
<keyword evidence="3" id="KW-1185">Reference proteome</keyword>
<proteinExistence type="predicted"/>
<dbReference type="Proteomes" id="UP000325440">
    <property type="component" value="Unassembled WGS sequence"/>
</dbReference>
<organism evidence="2 3">
    <name type="scientific">Cinara cedri</name>
    <dbReference type="NCBI Taxonomy" id="506608"/>
    <lineage>
        <taxon>Eukaryota</taxon>
        <taxon>Metazoa</taxon>
        <taxon>Ecdysozoa</taxon>
        <taxon>Arthropoda</taxon>
        <taxon>Hexapoda</taxon>
        <taxon>Insecta</taxon>
        <taxon>Pterygota</taxon>
        <taxon>Neoptera</taxon>
        <taxon>Paraneoptera</taxon>
        <taxon>Hemiptera</taxon>
        <taxon>Sternorrhyncha</taxon>
        <taxon>Aphidomorpha</taxon>
        <taxon>Aphidoidea</taxon>
        <taxon>Aphididae</taxon>
        <taxon>Lachninae</taxon>
        <taxon>Cinara</taxon>
    </lineage>
</organism>
<feature type="compositionally biased region" description="Polar residues" evidence="1">
    <location>
        <begin position="61"/>
        <end position="82"/>
    </location>
</feature>
<evidence type="ECO:0000313" key="3">
    <source>
        <dbReference type="Proteomes" id="UP000325440"/>
    </source>
</evidence>
<sequence>MKFGNALSPIKTYGVLVFCPDNGFDSVNCKEPLFSISHIWELAKMFENKADDEVADKYEVEQNSQINKQRSTSSPQYSGVIT</sequence>
<accession>A0A5E4NQY5</accession>
<feature type="region of interest" description="Disordered" evidence="1">
    <location>
        <begin position="60"/>
        <end position="82"/>
    </location>
</feature>